<dbReference type="Proteomes" id="UP001431209">
    <property type="component" value="Unassembled WGS sequence"/>
</dbReference>
<feature type="non-terminal residue" evidence="1">
    <location>
        <position position="85"/>
    </location>
</feature>
<sequence length="85" mass="10151">MMDKKFDDIREDFTNLLLELQRYIVEDLEKKQDFLYTQLLQAKENLPEKVRESMNDFVVPNFFINVHNAVTDEHWDENDSSADPA</sequence>
<reference evidence="1 2" key="1">
    <citation type="submission" date="2024-03" db="EMBL/GenBank/DDBJ databases">
        <title>The Acrasis kona genome and developmental transcriptomes reveal deep origins of eukaryotic multicellular pathways.</title>
        <authorList>
            <person name="Sheikh S."/>
            <person name="Fu C.-J."/>
            <person name="Brown M.W."/>
            <person name="Baldauf S.L."/>
        </authorList>
    </citation>
    <scope>NUCLEOTIDE SEQUENCE [LARGE SCALE GENOMIC DNA]</scope>
    <source>
        <strain evidence="1 2">ATCC MYA-3509</strain>
    </source>
</reference>
<protein>
    <submittedName>
        <fullName evidence="1">Uncharacterized protein</fullName>
    </submittedName>
</protein>
<name>A0AAW2YIH7_9EUKA</name>
<proteinExistence type="predicted"/>
<evidence type="ECO:0000313" key="2">
    <source>
        <dbReference type="Proteomes" id="UP001431209"/>
    </source>
</evidence>
<accession>A0AAW2YIH7</accession>
<organism evidence="1 2">
    <name type="scientific">Acrasis kona</name>
    <dbReference type="NCBI Taxonomy" id="1008807"/>
    <lineage>
        <taxon>Eukaryota</taxon>
        <taxon>Discoba</taxon>
        <taxon>Heterolobosea</taxon>
        <taxon>Tetramitia</taxon>
        <taxon>Eutetramitia</taxon>
        <taxon>Acrasidae</taxon>
        <taxon>Acrasis</taxon>
    </lineage>
</organism>
<dbReference type="AlphaFoldDB" id="A0AAW2YIH7"/>
<keyword evidence="2" id="KW-1185">Reference proteome</keyword>
<gene>
    <name evidence="1" type="ORF">AKO1_002777</name>
</gene>
<evidence type="ECO:0000313" key="1">
    <source>
        <dbReference type="EMBL" id="KAL0476773.1"/>
    </source>
</evidence>
<comment type="caution">
    <text evidence="1">The sequence shown here is derived from an EMBL/GenBank/DDBJ whole genome shotgun (WGS) entry which is preliminary data.</text>
</comment>
<dbReference type="EMBL" id="JAOPGA020000092">
    <property type="protein sequence ID" value="KAL0476773.1"/>
    <property type="molecule type" value="Genomic_DNA"/>
</dbReference>